<feature type="compositionally biased region" description="Pro residues" evidence="5">
    <location>
        <begin position="256"/>
        <end position="270"/>
    </location>
</feature>
<evidence type="ECO:0000259" key="7">
    <source>
        <dbReference type="Pfam" id="PF06271"/>
    </source>
</evidence>
<dbReference type="PANTHER" id="PTHR38480:SF1">
    <property type="entry name" value="SLR0254 PROTEIN"/>
    <property type="match status" value="1"/>
</dbReference>
<feature type="transmembrane region" description="Helical" evidence="6">
    <location>
        <begin position="28"/>
        <end position="52"/>
    </location>
</feature>
<feature type="region of interest" description="Disordered" evidence="5">
    <location>
        <begin position="256"/>
        <end position="277"/>
    </location>
</feature>
<feature type="domain" description="RDD" evidence="7">
    <location>
        <begin position="21"/>
        <end position="148"/>
    </location>
</feature>
<evidence type="ECO:0000313" key="9">
    <source>
        <dbReference type="Proteomes" id="UP000093902"/>
    </source>
</evidence>
<dbReference type="Pfam" id="PF06271">
    <property type="entry name" value="RDD"/>
    <property type="match status" value="1"/>
</dbReference>
<dbReference type="GO" id="GO:0016020">
    <property type="term" value="C:membrane"/>
    <property type="evidence" value="ECO:0007669"/>
    <property type="project" value="UniProtKB-SubCell"/>
</dbReference>
<dbReference type="InterPro" id="IPR010432">
    <property type="entry name" value="RDD"/>
</dbReference>
<name>A0A1A0QKM1_MYCPR</name>
<evidence type="ECO:0000313" key="8">
    <source>
        <dbReference type="EMBL" id="OBB22478.1"/>
    </source>
</evidence>
<proteinExistence type="predicted"/>
<evidence type="ECO:0000256" key="1">
    <source>
        <dbReference type="ARBA" id="ARBA00004141"/>
    </source>
</evidence>
<comment type="caution">
    <text evidence="8">The sequence shown here is derived from an EMBL/GenBank/DDBJ whole genome shotgun (WGS) entry which is preliminary data.</text>
</comment>
<evidence type="ECO:0000256" key="4">
    <source>
        <dbReference type="ARBA" id="ARBA00023136"/>
    </source>
</evidence>
<evidence type="ECO:0000256" key="2">
    <source>
        <dbReference type="ARBA" id="ARBA00022692"/>
    </source>
</evidence>
<dbReference type="RefSeq" id="WP_064937265.1">
    <property type="nucleotide sequence ID" value="NZ_LZSO01000049.1"/>
</dbReference>
<accession>A0A1A0QKM1</accession>
<feature type="transmembrane region" description="Helical" evidence="6">
    <location>
        <begin position="58"/>
        <end position="78"/>
    </location>
</feature>
<dbReference type="EMBL" id="LZSO01000049">
    <property type="protein sequence ID" value="OBB22478.1"/>
    <property type="molecule type" value="Genomic_DNA"/>
</dbReference>
<keyword evidence="3 6" id="KW-1133">Transmembrane helix</keyword>
<comment type="subcellular location">
    <subcellularLocation>
        <location evidence="1">Membrane</location>
        <topology evidence="1">Multi-pass membrane protein</topology>
    </subcellularLocation>
</comment>
<keyword evidence="4 6" id="KW-0472">Membrane</keyword>
<organism evidence="8 9">
    <name type="scientific">Mycolicibacterium peregrinum</name>
    <name type="common">Mycobacterium peregrinum</name>
    <dbReference type="NCBI Taxonomy" id="43304"/>
    <lineage>
        <taxon>Bacteria</taxon>
        <taxon>Bacillati</taxon>
        <taxon>Actinomycetota</taxon>
        <taxon>Actinomycetes</taxon>
        <taxon>Mycobacteriales</taxon>
        <taxon>Mycobacteriaceae</taxon>
        <taxon>Mycolicibacterium</taxon>
    </lineage>
</organism>
<protein>
    <recommendedName>
        <fullName evidence="7">RDD domain-containing protein</fullName>
    </recommendedName>
</protein>
<gene>
    <name evidence="8" type="ORF">A5792_05270</name>
</gene>
<evidence type="ECO:0000256" key="5">
    <source>
        <dbReference type="SAM" id="MobiDB-lite"/>
    </source>
</evidence>
<dbReference type="PANTHER" id="PTHR38480">
    <property type="entry name" value="SLR0254 PROTEIN"/>
    <property type="match status" value="1"/>
</dbReference>
<reference evidence="9" key="1">
    <citation type="submission" date="2016-06" db="EMBL/GenBank/DDBJ databases">
        <authorList>
            <person name="Sutton G."/>
            <person name="Brinkac L."/>
            <person name="Sanka R."/>
            <person name="Adams M."/>
            <person name="Lau E."/>
            <person name="Mehaffy C."/>
            <person name="Tameris M."/>
            <person name="Hatherill M."/>
            <person name="Hanekom W."/>
            <person name="Mahomed H."/>
            <person name="Mcshane H."/>
        </authorList>
    </citation>
    <scope>NUCLEOTIDE SEQUENCE [LARGE SCALE GENOMIC DNA]</scope>
    <source>
        <strain evidence="9">852002-51209_SCH5440388</strain>
    </source>
</reference>
<dbReference type="AlphaFoldDB" id="A0A1A0QKM1"/>
<evidence type="ECO:0000256" key="6">
    <source>
        <dbReference type="SAM" id="Phobius"/>
    </source>
</evidence>
<evidence type="ECO:0000256" key="3">
    <source>
        <dbReference type="ARBA" id="ARBA00022989"/>
    </source>
</evidence>
<dbReference type="Proteomes" id="UP000093902">
    <property type="component" value="Unassembled WGS sequence"/>
</dbReference>
<dbReference type="OrthoDB" id="9787732at2"/>
<keyword evidence="2 6" id="KW-0812">Transmembrane</keyword>
<dbReference type="STRING" id="43304.GCA_001403655_05867"/>
<sequence length="277" mass="29384">MVWQPAPVVTGDAVVLDVAIAQLPVRTLAALIDILVIAVGYVAGLVLWSITLSQLDDALSAAILIIFTVLTLVGYPVVMETATRGRSLGKMALGLRVVADDGGPERFRQALFRGLAGFVEIWMLTGGPAVICSLVSAKGKRLGDIFAGTVVISERGPKLNPPPVMPPALAWWAGSLELSGLGPEQAELARQFVSRSAQLEPRIRQEMGRRIFGEVVSRISPPPPPGAPVEYVLAAVLAERHRRALARLMPPPPAAAYPAPYPSYPPPPPTSGFTLPS</sequence>